<dbReference type="GO" id="GO:0005886">
    <property type="term" value="C:plasma membrane"/>
    <property type="evidence" value="ECO:0007669"/>
    <property type="project" value="UniProtKB-SubCell"/>
</dbReference>
<gene>
    <name evidence="11" type="ORF">CP49_13160</name>
</gene>
<evidence type="ECO:0000256" key="5">
    <source>
        <dbReference type="ARBA" id="ARBA00022692"/>
    </source>
</evidence>
<feature type="transmembrane region" description="Helical" evidence="9">
    <location>
        <begin position="57"/>
        <end position="78"/>
    </location>
</feature>
<comment type="similarity">
    <text evidence="8 9">Belongs to the TRAP transporter small permease family.</text>
</comment>
<evidence type="ECO:0000259" key="10">
    <source>
        <dbReference type="Pfam" id="PF04290"/>
    </source>
</evidence>
<comment type="subcellular location">
    <subcellularLocation>
        <location evidence="1 9">Cell inner membrane</location>
        <topology evidence="1 9">Multi-pass membrane protein</topology>
    </subcellularLocation>
</comment>
<dbReference type="InterPro" id="IPR055348">
    <property type="entry name" value="DctQ"/>
</dbReference>
<evidence type="ECO:0000256" key="4">
    <source>
        <dbReference type="ARBA" id="ARBA00022519"/>
    </source>
</evidence>
<dbReference type="InterPro" id="IPR007387">
    <property type="entry name" value="TRAP_DctQ"/>
</dbReference>
<evidence type="ECO:0000256" key="7">
    <source>
        <dbReference type="ARBA" id="ARBA00023136"/>
    </source>
</evidence>
<name>A0A0R3KC73_9BRAD</name>
<keyword evidence="4 9" id="KW-0997">Cell inner membrane</keyword>
<dbReference type="Pfam" id="PF04290">
    <property type="entry name" value="DctQ"/>
    <property type="match status" value="1"/>
</dbReference>
<keyword evidence="6 9" id="KW-1133">Transmembrane helix</keyword>
<dbReference type="EMBL" id="LLXX01000223">
    <property type="protein sequence ID" value="KRQ93099.1"/>
    <property type="molecule type" value="Genomic_DNA"/>
</dbReference>
<evidence type="ECO:0000313" key="11">
    <source>
        <dbReference type="EMBL" id="KRQ93099.1"/>
    </source>
</evidence>
<dbReference type="STRING" id="1518501.CQ10_27045"/>
<keyword evidence="7 9" id="KW-0472">Membrane</keyword>
<feature type="transmembrane region" description="Helical" evidence="9">
    <location>
        <begin position="99"/>
        <end position="123"/>
    </location>
</feature>
<keyword evidence="2 9" id="KW-0813">Transport</keyword>
<feature type="transmembrane region" description="Helical" evidence="9">
    <location>
        <begin position="29"/>
        <end position="51"/>
    </location>
</feature>
<reference evidence="11 12" key="1">
    <citation type="submission" date="2014-03" db="EMBL/GenBank/DDBJ databases">
        <title>Bradyrhizobium valentinum sp. nov., isolated from effective nodules of Lupinus mariae-josephae, a lupine endemic of basic-lime soils in Eastern Spain.</title>
        <authorList>
            <person name="Duran D."/>
            <person name="Rey L."/>
            <person name="Navarro A."/>
            <person name="Busquets A."/>
            <person name="Imperial J."/>
            <person name="Ruiz-Argueso T."/>
        </authorList>
    </citation>
    <scope>NUCLEOTIDE SEQUENCE [LARGE SCALE GENOMIC DNA]</scope>
    <source>
        <strain evidence="11 12">LmjM3</strain>
    </source>
</reference>
<dbReference type="OrthoDB" id="4250245at2"/>
<evidence type="ECO:0000256" key="8">
    <source>
        <dbReference type="ARBA" id="ARBA00038436"/>
    </source>
</evidence>
<dbReference type="RefSeq" id="WP_057855302.1">
    <property type="nucleotide sequence ID" value="NZ_LLXX01000223.1"/>
</dbReference>
<feature type="transmembrane region" description="Helical" evidence="9">
    <location>
        <begin position="143"/>
        <end position="164"/>
    </location>
</feature>
<organism evidence="11 12">
    <name type="scientific">Bradyrhizobium valentinum</name>
    <dbReference type="NCBI Taxonomy" id="1518501"/>
    <lineage>
        <taxon>Bacteria</taxon>
        <taxon>Pseudomonadati</taxon>
        <taxon>Pseudomonadota</taxon>
        <taxon>Alphaproteobacteria</taxon>
        <taxon>Hyphomicrobiales</taxon>
        <taxon>Nitrobacteraceae</taxon>
        <taxon>Bradyrhizobium</taxon>
    </lineage>
</organism>
<sequence length="187" mass="21632">MAEVTDRQSPALLAIIRIIDGFTDRTGTVISWLAVPLVLAVAYEVTARYLFNAPTIWAYDATYMLYGSLFMLGAAYALHKGAHIRTDFFWDKFSIRRKGLIDTISYIVFFFPSLIMLLLISWNEFHYSWQINEMSDQTPWRPVLWPFKFVVPLACLLLLIQGVSELIKSIYMVRTGVELEHKEKVEI</sequence>
<keyword evidence="3" id="KW-1003">Cell membrane</keyword>
<dbReference type="PANTHER" id="PTHR35011">
    <property type="entry name" value="2,3-DIKETO-L-GULONATE TRAP TRANSPORTER SMALL PERMEASE PROTEIN YIAM"/>
    <property type="match status" value="1"/>
</dbReference>
<dbReference type="AlphaFoldDB" id="A0A0R3KC73"/>
<feature type="domain" description="Tripartite ATP-independent periplasmic transporters DctQ component" evidence="10">
    <location>
        <begin position="37"/>
        <end position="169"/>
    </location>
</feature>
<dbReference type="GO" id="GO:0022857">
    <property type="term" value="F:transmembrane transporter activity"/>
    <property type="evidence" value="ECO:0007669"/>
    <property type="project" value="UniProtKB-UniRule"/>
</dbReference>
<protein>
    <recommendedName>
        <fullName evidence="9">TRAP transporter small permease protein</fullName>
    </recommendedName>
</protein>
<keyword evidence="5 9" id="KW-0812">Transmembrane</keyword>
<dbReference type="PANTHER" id="PTHR35011:SF4">
    <property type="entry name" value="SLL1102 PROTEIN"/>
    <property type="match status" value="1"/>
</dbReference>
<evidence type="ECO:0000256" key="1">
    <source>
        <dbReference type="ARBA" id="ARBA00004429"/>
    </source>
</evidence>
<evidence type="ECO:0000256" key="6">
    <source>
        <dbReference type="ARBA" id="ARBA00022989"/>
    </source>
</evidence>
<comment type="subunit">
    <text evidence="9">The complex comprises the extracytoplasmic solute receptor protein and the two transmembrane proteins.</text>
</comment>
<accession>A0A0R3KC73</accession>
<evidence type="ECO:0000256" key="9">
    <source>
        <dbReference type="RuleBase" id="RU369079"/>
    </source>
</evidence>
<comment type="function">
    <text evidence="9">Part of the tripartite ATP-independent periplasmic (TRAP) transport system.</text>
</comment>
<keyword evidence="12" id="KW-1185">Reference proteome</keyword>
<evidence type="ECO:0000256" key="2">
    <source>
        <dbReference type="ARBA" id="ARBA00022448"/>
    </source>
</evidence>
<dbReference type="Proteomes" id="UP000051913">
    <property type="component" value="Unassembled WGS sequence"/>
</dbReference>
<evidence type="ECO:0000256" key="3">
    <source>
        <dbReference type="ARBA" id="ARBA00022475"/>
    </source>
</evidence>
<evidence type="ECO:0000313" key="12">
    <source>
        <dbReference type="Proteomes" id="UP000051913"/>
    </source>
</evidence>
<proteinExistence type="inferred from homology"/>
<comment type="caution">
    <text evidence="11">The sequence shown here is derived from an EMBL/GenBank/DDBJ whole genome shotgun (WGS) entry which is preliminary data.</text>
</comment>